<dbReference type="KEGG" id="soh:D1869_07860"/>
<dbReference type="RefSeq" id="WP_156014617.1">
    <property type="nucleotide sequence ID" value="NZ_CP045484.1"/>
</dbReference>
<dbReference type="Proteomes" id="UP000427373">
    <property type="component" value="Chromosome"/>
</dbReference>
<dbReference type="GeneID" id="42801153"/>
<dbReference type="Proteomes" id="UP000582213">
    <property type="component" value="Unassembled WGS sequence"/>
</dbReference>
<evidence type="ECO:0000313" key="1">
    <source>
        <dbReference type="EMBL" id="MBB5252440.1"/>
    </source>
</evidence>
<name>A0A650CHS9_SULOH</name>
<reference evidence="2 3" key="1">
    <citation type="submission" date="2019-10" db="EMBL/GenBank/DDBJ databases">
        <title>Genome Sequences from Six Type Strain Members of the Archaeal Family Sulfolobaceae: Acidianus ambivalens, Acidianus infernus, Metallosphaera prunae, Stygiolobus azoricus, Sulfolobus metallicus, and Sulfurisphaera ohwakuensis.</title>
        <authorList>
            <person name="Counts J.A."/>
            <person name="Kelly R.M."/>
        </authorList>
    </citation>
    <scope>NUCLEOTIDE SEQUENCE [LARGE SCALE GENOMIC DNA]</scope>
    <source>
        <strain evidence="2 3">TA-1</strain>
    </source>
</reference>
<dbReference type="AlphaFoldDB" id="A0A650CHS9"/>
<protein>
    <submittedName>
        <fullName evidence="2">Uncharacterized protein</fullName>
    </submittedName>
</protein>
<evidence type="ECO:0000313" key="3">
    <source>
        <dbReference type="Proteomes" id="UP000427373"/>
    </source>
</evidence>
<gene>
    <name evidence="2" type="ORF">D1869_07860</name>
    <name evidence="1" type="ORF">HNQ62_000158</name>
</gene>
<proteinExistence type="predicted"/>
<organism evidence="2 3">
    <name type="scientific">Sulfurisphaera ohwakuensis</name>
    <dbReference type="NCBI Taxonomy" id="69656"/>
    <lineage>
        <taxon>Archaea</taxon>
        <taxon>Thermoproteota</taxon>
        <taxon>Thermoprotei</taxon>
        <taxon>Sulfolobales</taxon>
        <taxon>Sulfolobaceae</taxon>
        <taxon>Sulfurisphaera</taxon>
    </lineage>
</organism>
<keyword evidence="3" id="KW-1185">Reference proteome</keyword>
<dbReference type="EMBL" id="JACHFY010000001">
    <property type="protein sequence ID" value="MBB5252440.1"/>
    <property type="molecule type" value="Genomic_DNA"/>
</dbReference>
<reference evidence="1 4" key="2">
    <citation type="submission" date="2020-08" db="EMBL/GenBank/DDBJ databases">
        <title>Genomic Encyclopedia of Type Strains, Phase IV (KMG-IV): sequencing the most valuable type-strain genomes for metagenomic binning, comparative biology and taxonomic classification.</title>
        <authorList>
            <person name="Goeker M."/>
        </authorList>
    </citation>
    <scope>NUCLEOTIDE SEQUENCE [LARGE SCALE GENOMIC DNA]</scope>
    <source>
        <strain evidence="1 4">DSM 12421</strain>
    </source>
</reference>
<accession>A0A650CHS9</accession>
<dbReference type="EMBL" id="CP045484">
    <property type="protein sequence ID" value="QGR17107.1"/>
    <property type="molecule type" value="Genomic_DNA"/>
</dbReference>
<dbReference type="OrthoDB" id="34513at2157"/>
<evidence type="ECO:0000313" key="4">
    <source>
        <dbReference type="Proteomes" id="UP000582213"/>
    </source>
</evidence>
<sequence length="215" mass="24426">MKVKLAYSKDEELKPLLPLLNGRINNRGYDFEVAKIKEDEIKFNLNNFDLLFIPLPVLTLVKDIKILTNGSNVTEKLFIKRIKEDKILKLLVSGTNSTEFYLAKILINSNIMPAFSNYNSVINYNDGDLDLYNEWVKYCGKVPIVLSVLGSVRLSDDELLKLKVIIRDSASLMVNEGEVESTSKELGLKGREAIECFFKLCREKGLCNEVKLSLL</sequence>
<evidence type="ECO:0000313" key="2">
    <source>
        <dbReference type="EMBL" id="QGR17107.1"/>
    </source>
</evidence>